<proteinExistence type="predicted"/>
<reference evidence="1 2" key="1">
    <citation type="submission" date="2018-04" db="EMBL/GenBank/DDBJ databases">
        <title>Genomic Encyclopedia of Type Strains, Phase IV (KMG-IV): sequencing the most valuable type-strain genomes for metagenomic binning, comparative biology and taxonomic classification.</title>
        <authorList>
            <person name="Goeker M."/>
        </authorList>
    </citation>
    <scope>NUCLEOTIDE SEQUENCE [LARGE SCALE GENOMIC DNA]</scope>
    <source>
        <strain evidence="1 2">DSM 28520</strain>
    </source>
</reference>
<name>A0A2U1FPF3_9PORP</name>
<dbReference type="AlphaFoldDB" id="A0A2U1FPF3"/>
<dbReference type="EMBL" id="QEKY01000002">
    <property type="protein sequence ID" value="PVZ14058.1"/>
    <property type="molecule type" value="Genomic_DNA"/>
</dbReference>
<sequence>MPYLALFLPKFALYNILILSLVKKNLSSFSVSFFDHIELFYLPFWQFIGFDPSVFTNVVYNVSNYLAGIIVIRLI</sequence>
<dbReference type="Proteomes" id="UP000245462">
    <property type="component" value="Unassembled WGS sequence"/>
</dbReference>
<keyword evidence="2" id="KW-1185">Reference proteome</keyword>
<organism evidence="1 2">
    <name type="scientific">Porphyromonas loveana</name>
    <dbReference type="NCBI Taxonomy" id="1884669"/>
    <lineage>
        <taxon>Bacteria</taxon>
        <taxon>Pseudomonadati</taxon>
        <taxon>Bacteroidota</taxon>
        <taxon>Bacteroidia</taxon>
        <taxon>Bacteroidales</taxon>
        <taxon>Porphyromonadaceae</taxon>
        <taxon>Porphyromonas</taxon>
    </lineage>
</organism>
<protein>
    <submittedName>
        <fullName evidence="1">Uncharacterized protein</fullName>
    </submittedName>
</protein>
<accession>A0A2U1FPF3</accession>
<evidence type="ECO:0000313" key="2">
    <source>
        <dbReference type="Proteomes" id="UP000245462"/>
    </source>
</evidence>
<evidence type="ECO:0000313" key="1">
    <source>
        <dbReference type="EMBL" id="PVZ14058.1"/>
    </source>
</evidence>
<comment type="caution">
    <text evidence="1">The sequence shown here is derived from an EMBL/GenBank/DDBJ whole genome shotgun (WGS) entry which is preliminary data.</text>
</comment>
<gene>
    <name evidence="1" type="ORF">C7382_102102</name>
</gene>